<evidence type="ECO:0000313" key="2">
    <source>
        <dbReference type="Proteomes" id="UP000054097"/>
    </source>
</evidence>
<evidence type="ECO:0000313" key="1">
    <source>
        <dbReference type="EMBL" id="KIM21420.1"/>
    </source>
</evidence>
<protein>
    <submittedName>
        <fullName evidence="1">Uncharacterized protein</fullName>
    </submittedName>
</protein>
<dbReference type="EMBL" id="KN824383">
    <property type="protein sequence ID" value="KIM21420.1"/>
    <property type="molecule type" value="Genomic_DNA"/>
</dbReference>
<keyword evidence="2" id="KW-1185">Reference proteome</keyword>
<accession>A0A0C3A9U5</accession>
<organism evidence="1 2">
    <name type="scientific">Serendipita vermifera MAFF 305830</name>
    <dbReference type="NCBI Taxonomy" id="933852"/>
    <lineage>
        <taxon>Eukaryota</taxon>
        <taxon>Fungi</taxon>
        <taxon>Dikarya</taxon>
        <taxon>Basidiomycota</taxon>
        <taxon>Agaricomycotina</taxon>
        <taxon>Agaricomycetes</taxon>
        <taxon>Sebacinales</taxon>
        <taxon>Serendipitaceae</taxon>
        <taxon>Serendipita</taxon>
    </lineage>
</organism>
<sequence length="488" mass="56363">LAWCHLRKIVTGTLLKKDYNGLSALLRCIKLPAMWSIISRTVRYQQDPRISGYWDQYRFNKDTFLSKPIEDAPKSALTLVRDVPIPSNGGTHEIEATIKLIKWRNLKDINDTYVWKEVFNNNGQFSPQYRKACLDSYRQVVGCWESVTYDQKGTPEDQDVIFSNLIQSSHSRALTSQEVFALVQAFEAWVTKTSTGFPEKLSPENIIRRPLLYGLHLSDRPEWKETHREITISVARAVEGIPKEAQEPWVWSIIMMVWLGYSGIDWDQLIREHGENIGMRGLWPSVATSWSWKAPSIPHLMGIVRVVGRLLQNEQETGPLWLFGDEERKHYKMVQAIEVFDSLVIQDRRTDLHLALVRLLLIELPHLDCLRSPAYQVDQVEWLSRVNDPCLAILGTYVCKALSPVKIEVTEGYINEHTAAIGVIKDVLYQQLDFGDPEAIWHFRARFCTHYLVETIAMVLIISCCIFSKRLRLLSACQKAQWYWGTFI</sequence>
<reference evidence="2" key="2">
    <citation type="submission" date="2015-01" db="EMBL/GenBank/DDBJ databases">
        <title>Evolutionary Origins and Diversification of the Mycorrhizal Mutualists.</title>
        <authorList>
            <consortium name="DOE Joint Genome Institute"/>
            <consortium name="Mycorrhizal Genomics Consortium"/>
            <person name="Kohler A."/>
            <person name="Kuo A."/>
            <person name="Nagy L.G."/>
            <person name="Floudas D."/>
            <person name="Copeland A."/>
            <person name="Barry K.W."/>
            <person name="Cichocki N."/>
            <person name="Veneault-Fourrey C."/>
            <person name="LaButti K."/>
            <person name="Lindquist E.A."/>
            <person name="Lipzen A."/>
            <person name="Lundell T."/>
            <person name="Morin E."/>
            <person name="Murat C."/>
            <person name="Riley R."/>
            <person name="Ohm R."/>
            <person name="Sun H."/>
            <person name="Tunlid A."/>
            <person name="Henrissat B."/>
            <person name="Grigoriev I.V."/>
            <person name="Hibbett D.S."/>
            <person name="Martin F."/>
        </authorList>
    </citation>
    <scope>NUCLEOTIDE SEQUENCE [LARGE SCALE GENOMIC DNA]</scope>
    <source>
        <strain evidence="2">MAFF 305830</strain>
    </source>
</reference>
<gene>
    <name evidence="1" type="ORF">M408DRAFT_304436</name>
</gene>
<proteinExistence type="predicted"/>
<feature type="non-terminal residue" evidence="1">
    <location>
        <position position="1"/>
    </location>
</feature>
<reference evidence="1 2" key="1">
    <citation type="submission" date="2014-04" db="EMBL/GenBank/DDBJ databases">
        <authorList>
            <consortium name="DOE Joint Genome Institute"/>
            <person name="Kuo A."/>
            <person name="Zuccaro A."/>
            <person name="Kohler A."/>
            <person name="Nagy L.G."/>
            <person name="Floudas D."/>
            <person name="Copeland A."/>
            <person name="Barry K.W."/>
            <person name="Cichocki N."/>
            <person name="Veneault-Fourrey C."/>
            <person name="LaButti K."/>
            <person name="Lindquist E.A."/>
            <person name="Lipzen A."/>
            <person name="Lundell T."/>
            <person name="Morin E."/>
            <person name="Murat C."/>
            <person name="Sun H."/>
            <person name="Tunlid A."/>
            <person name="Henrissat B."/>
            <person name="Grigoriev I.V."/>
            <person name="Hibbett D.S."/>
            <person name="Martin F."/>
            <person name="Nordberg H.P."/>
            <person name="Cantor M.N."/>
            <person name="Hua S.X."/>
        </authorList>
    </citation>
    <scope>NUCLEOTIDE SEQUENCE [LARGE SCALE GENOMIC DNA]</scope>
    <source>
        <strain evidence="1 2">MAFF 305830</strain>
    </source>
</reference>
<dbReference type="HOGENOM" id="CLU_559172_0_0_1"/>
<name>A0A0C3A9U5_SERVB</name>
<dbReference type="AlphaFoldDB" id="A0A0C3A9U5"/>
<dbReference type="Proteomes" id="UP000054097">
    <property type="component" value="Unassembled WGS sequence"/>
</dbReference>